<dbReference type="SUPFAM" id="SSF158235">
    <property type="entry name" value="SOCS box-like"/>
    <property type="match status" value="1"/>
</dbReference>
<evidence type="ECO:0000313" key="3">
    <source>
        <dbReference type="EMBL" id="CAG5119794.1"/>
    </source>
</evidence>
<dbReference type="Gene3D" id="1.25.40.20">
    <property type="entry name" value="Ankyrin repeat-containing domain"/>
    <property type="match status" value="1"/>
</dbReference>
<dbReference type="PROSITE" id="PS50088">
    <property type="entry name" value="ANK_REPEAT"/>
    <property type="match status" value="1"/>
</dbReference>
<evidence type="ECO:0000259" key="2">
    <source>
        <dbReference type="PROSITE" id="PS50225"/>
    </source>
</evidence>
<dbReference type="InterPro" id="IPR001496">
    <property type="entry name" value="SOCS_box"/>
</dbReference>
<name>A0A8S3YRS0_9EUPU</name>
<dbReference type="InterPro" id="IPR036770">
    <property type="entry name" value="Ankyrin_rpt-contain_sf"/>
</dbReference>
<dbReference type="EMBL" id="CAJHNH020000777">
    <property type="protein sequence ID" value="CAG5119794.1"/>
    <property type="molecule type" value="Genomic_DNA"/>
</dbReference>
<feature type="repeat" description="ANK" evidence="1">
    <location>
        <begin position="159"/>
        <end position="197"/>
    </location>
</feature>
<dbReference type="Proteomes" id="UP000678393">
    <property type="component" value="Unassembled WGS sequence"/>
</dbReference>
<dbReference type="InterPro" id="IPR002110">
    <property type="entry name" value="Ankyrin_rpt"/>
</dbReference>
<keyword evidence="4" id="KW-1185">Reference proteome</keyword>
<evidence type="ECO:0000313" key="4">
    <source>
        <dbReference type="Proteomes" id="UP000678393"/>
    </source>
</evidence>
<accession>A0A8S3YRS0</accession>
<dbReference type="SMART" id="SM00248">
    <property type="entry name" value="ANK"/>
    <property type="match status" value="4"/>
</dbReference>
<dbReference type="PROSITE" id="PS50225">
    <property type="entry name" value="SOCS"/>
    <property type="match status" value="1"/>
</dbReference>
<protein>
    <recommendedName>
        <fullName evidence="2">SOCS box domain-containing protein</fullName>
    </recommendedName>
</protein>
<comment type="caution">
    <text evidence="3">The sequence shown here is derived from an EMBL/GenBank/DDBJ whole genome shotgun (WGS) entry which is preliminary data.</text>
</comment>
<dbReference type="PANTHER" id="PTHR24118:SF99">
    <property type="entry name" value="POTE ANKYRIN DOMAIN FAMILY MEMBER 3C-RELATED"/>
    <property type="match status" value="1"/>
</dbReference>
<dbReference type="Pfam" id="PF12796">
    <property type="entry name" value="Ank_2"/>
    <property type="match status" value="1"/>
</dbReference>
<dbReference type="Pfam" id="PF07525">
    <property type="entry name" value="SOCS_box"/>
    <property type="match status" value="1"/>
</dbReference>
<dbReference type="InterPro" id="IPR036036">
    <property type="entry name" value="SOCS_box-like_dom_sf"/>
</dbReference>
<dbReference type="AlphaFoldDB" id="A0A8S3YRS0"/>
<evidence type="ECO:0000256" key="1">
    <source>
        <dbReference type="PROSITE-ProRule" id="PRU00023"/>
    </source>
</evidence>
<reference evidence="3" key="1">
    <citation type="submission" date="2021-04" db="EMBL/GenBank/DDBJ databases">
        <authorList>
            <consortium name="Molecular Ecology Group"/>
        </authorList>
    </citation>
    <scope>NUCLEOTIDE SEQUENCE</scope>
</reference>
<feature type="domain" description="SOCS box" evidence="2">
    <location>
        <begin position="289"/>
        <end position="337"/>
    </location>
</feature>
<gene>
    <name evidence="3" type="ORF">CUNI_LOCUS5352</name>
</gene>
<organism evidence="3 4">
    <name type="scientific">Candidula unifasciata</name>
    <dbReference type="NCBI Taxonomy" id="100452"/>
    <lineage>
        <taxon>Eukaryota</taxon>
        <taxon>Metazoa</taxon>
        <taxon>Spiralia</taxon>
        <taxon>Lophotrochozoa</taxon>
        <taxon>Mollusca</taxon>
        <taxon>Gastropoda</taxon>
        <taxon>Heterobranchia</taxon>
        <taxon>Euthyneura</taxon>
        <taxon>Panpulmonata</taxon>
        <taxon>Eupulmonata</taxon>
        <taxon>Stylommatophora</taxon>
        <taxon>Helicina</taxon>
        <taxon>Helicoidea</taxon>
        <taxon>Geomitridae</taxon>
        <taxon>Candidula</taxon>
    </lineage>
</organism>
<dbReference type="PANTHER" id="PTHR24118">
    <property type="entry name" value="POTE ANKYRIN DOMAIN"/>
    <property type="match status" value="1"/>
</dbReference>
<dbReference type="GO" id="GO:0035556">
    <property type="term" value="P:intracellular signal transduction"/>
    <property type="evidence" value="ECO:0007669"/>
    <property type="project" value="InterPro"/>
</dbReference>
<dbReference type="SUPFAM" id="SSF48403">
    <property type="entry name" value="Ankyrin repeat"/>
    <property type="match status" value="1"/>
</dbReference>
<keyword evidence="1" id="KW-0040">ANK repeat</keyword>
<proteinExistence type="predicted"/>
<sequence>MSAVMPADCLYFLDTPRHRGDDLAVWFMSHAFKQEDRHCDKLCCLIRDTEEVHPGFMSSPIVGLTLFRCIQMSRQDVILCLLSEGADVNMMFRGRCMLHEAVKIANEAMLSFVLALPGVEKDKFDVETRTPLMEAARGRPGCLKILLEGGCDMKLTDYNGDTAFHHAFQSPRPRRDDIISCLDTMLEYGADVNSRGSQGKTCLQKAVETGNHWLIKWLIFHNCDLNVQLRNCRVQLALFQALRFCNEIPLLIAIKRADRVLVEVMIACGCDFRQYNYKWVLDYCRQFKLLYNSLVNSFSGAESLQSCCRKVIRKCLTTNIVAESRQLRLPVALQKYVLCQEELKALDHWGT</sequence>
<dbReference type="OrthoDB" id="2157354at2759"/>